<dbReference type="EMBL" id="AP023213">
    <property type="protein sequence ID" value="BCO11118.1"/>
    <property type="molecule type" value="Genomic_DNA"/>
</dbReference>
<keyword evidence="2" id="KW-1185">Reference proteome</keyword>
<protein>
    <submittedName>
        <fullName evidence="1">Uncharacterized protein</fullName>
    </submittedName>
</protein>
<evidence type="ECO:0000313" key="2">
    <source>
        <dbReference type="Proteomes" id="UP000515472"/>
    </source>
</evidence>
<organism evidence="1 2">
    <name type="scientific">Citrifermentans bremense</name>
    <dbReference type="NCBI Taxonomy" id="60035"/>
    <lineage>
        <taxon>Bacteria</taxon>
        <taxon>Pseudomonadati</taxon>
        <taxon>Thermodesulfobacteriota</taxon>
        <taxon>Desulfuromonadia</taxon>
        <taxon>Geobacterales</taxon>
        <taxon>Geobacteraceae</taxon>
        <taxon>Citrifermentans</taxon>
    </lineage>
</organism>
<evidence type="ECO:0000313" key="1">
    <source>
        <dbReference type="EMBL" id="BCO11118.1"/>
    </source>
</evidence>
<reference evidence="1 2" key="1">
    <citation type="submission" date="2020-06" db="EMBL/GenBank/DDBJ databases">
        <title>Interaction of electrochemicaly active bacteria, Geobacter bremensis R4 on different carbon anode.</title>
        <authorList>
            <person name="Meng L."/>
            <person name="Yoshida N."/>
        </authorList>
    </citation>
    <scope>NUCLEOTIDE SEQUENCE [LARGE SCALE GENOMIC DNA]</scope>
    <source>
        <strain evidence="1 2">R4</strain>
    </source>
</reference>
<gene>
    <name evidence="1" type="ORF">GEOBRER4_n0015</name>
</gene>
<sequence length="51" mass="5376">MPWKSVACGGGRISQAGKNFHAKTVGSAATYARFAFFAPKALQRHPGGNKV</sequence>
<accession>A0A7R7FRR1</accession>
<name>A0A7R7FRR1_9BACT</name>
<proteinExistence type="predicted"/>
<dbReference type="AlphaFoldDB" id="A0A7R7FRR1"/>
<dbReference type="Proteomes" id="UP000515472">
    <property type="component" value="Chromosome"/>
</dbReference>